<dbReference type="GO" id="GO:0006146">
    <property type="term" value="P:adenine catabolic process"/>
    <property type="evidence" value="ECO:0007669"/>
    <property type="project" value="UniProtKB-UniRule"/>
</dbReference>
<dbReference type="InterPro" id="IPR001365">
    <property type="entry name" value="A_deaminase_dom"/>
</dbReference>
<comment type="function">
    <text evidence="8">Catalyzes the hydrolytic deamination of adenine to hypoxanthine. Plays an important role in the purine salvage pathway and in nitrogen catabolism.</text>
</comment>
<evidence type="ECO:0000256" key="1">
    <source>
        <dbReference type="ARBA" id="ARBA00001947"/>
    </source>
</evidence>
<dbReference type="GO" id="GO:0009168">
    <property type="term" value="P:purine ribonucleoside monophosphate biosynthetic process"/>
    <property type="evidence" value="ECO:0007669"/>
    <property type="project" value="InterPro"/>
</dbReference>
<keyword evidence="4 8" id="KW-0378">Hydrolase</keyword>
<keyword evidence="12" id="KW-1185">Reference proteome</keyword>
<dbReference type="PROSITE" id="PS00485">
    <property type="entry name" value="A_DEAMINASE"/>
    <property type="match status" value="1"/>
</dbReference>
<evidence type="ECO:0000256" key="7">
    <source>
        <dbReference type="ARBA" id="ARBA00023242"/>
    </source>
</evidence>
<keyword evidence="9" id="KW-0472">Membrane</keyword>
<keyword evidence="6 8" id="KW-0546">Nucleotide metabolism</keyword>
<feature type="binding site" evidence="8">
    <location>
        <position position="572"/>
    </location>
    <ligand>
        <name>substrate</name>
    </ligand>
</feature>
<reference evidence="11" key="1">
    <citation type="submission" date="2020-01" db="EMBL/GenBank/DDBJ databases">
        <authorList>
            <person name="Feng Z.H.Z."/>
        </authorList>
    </citation>
    <scope>NUCLEOTIDE SEQUENCE</scope>
    <source>
        <strain evidence="11">CBS107.38</strain>
    </source>
</reference>
<organism evidence="11 12">
    <name type="scientific">Alternaria burnsii</name>
    <dbReference type="NCBI Taxonomy" id="1187904"/>
    <lineage>
        <taxon>Eukaryota</taxon>
        <taxon>Fungi</taxon>
        <taxon>Dikarya</taxon>
        <taxon>Ascomycota</taxon>
        <taxon>Pezizomycotina</taxon>
        <taxon>Dothideomycetes</taxon>
        <taxon>Pleosporomycetidae</taxon>
        <taxon>Pleosporales</taxon>
        <taxon>Pleosporineae</taxon>
        <taxon>Pleosporaceae</taxon>
        <taxon>Alternaria</taxon>
        <taxon>Alternaria sect. Alternaria</taxon>
    </lineage>
</organism>
<evidence type="ECO:0000256" key="4">
    <source>
        <dbReference type="ARBA" id="ARBA00022801"/>
    </source>
</evidence>
<dbReference type="HAMAP" id="MF_01962">
    <property type="entry name" value="Adenine_deaminase"/>
    <property type="match status" value="1"/>
</dbReference>
<dbReference type="GO" id="GO:0005829">
    <property type="term" value="C:cytosol"/>
    <property type="evidence" value="ECO:0007669"/>
    <property type="project" value="TreeGrafter"/>
</dbReference>
<proteinExistence type="inferred from homology"/>
<sequence>MTVVFEAVPAPSQARLDASLNDAPLDTEKLVSQQSTATQEKAEKAKTVLYLAYGSNLCNETFRGVRGIRPLSQVNVLVPSLRLTFDLPGIPYKEPCFANTALREPDAQDYHKDRWHKGLVGVVYEVTLSDYAHIIATEGGGSAYNDILVDCHVLPPSDTVPSTPDSKPFKAHTLFAPIIDRETKQRTTDRVTRPDPSYAQPSARYLKLITDGAAECKLPDEYQEYLNNIRTYTITTKKQEMGKAIFLAIWMPFVMFIFTMGRKLQDKKGRSPWWLAKLSAMIFAGMWTSYDGVFKGTFGDGERTIGDSSKNNITLPSPSEDVSYTSPATLTERYSHFTNLDDFLAYYYRGIAVVVHQEDFEMLAWEYFTTAAKDGVRHAEVFFDPQSHTERGIDFDVVVRGFNAARVRAEKELGITSRLIMCFLRHLPASSAAETMALAVKGGHFDVKSDSQERAITGLGLDSSEVGFRPELFVDMYREGEKRGLRRTAHAGEEGDPTYISGALDALQAERIDHGIRLTEDPELLSRVVKEEVLLTVCPLSNVCLQAVEKVSQVPIKTFLDAGVKFSINSDDPAYFGGYILNNYCAVQEAFDLSMEEWRTIVSNSIHGSWIGEKRKSELLGLLEACMNKHA</sequence>
<comment type="cofactor">
    <cofactor evidence="1">
        <name>Zn(2+)</name>
        <dbReference type="ChEBI" id="CHEBI:29105"/>
    </cofactor>
</comment>
<feature type="transmembrane region" description="Helical" evidence="9">
    <location>
        <begin position="244"/>
        <end position="261"/>
    </location>
</feature>
<comment type="caution">
    <text evidence="11">The sequence shown here is derived from an EMBL/GenBank/DDBJ whole genome shotgun (WGS) entry which is preliminary data.</text>
</comment>
<dbReference type="SUPFAM" id="SSF51556">
    <property type="entry name" value="Metallo-dependent hydrolases"/>
    <property type="match status" value="1"/>
</dbReference>
<feature type="transmembrane region" description="Helical" evidence="9">
    <location>
        <begin position="273"/>
        <end position="290"/>
    </location>
</feature>
<keyword evidence="5" id="KW-0862">Zinc</keyword>
<evidence type="ECO:0000256" key="2">
    <source>
        <dbReference type="ARBA" id="ARBA00022490"/>
    </source>
</evidence>
<dbReference type="GO" id="GO:0005634">
    <property type="term" value="C:nucleus"/>
    <property type="evidence" value="ECO:0007669"/>
    <property type="project" value="UniProtKB-SubCell"/>
</dbReference>
<dbReference type="Gene3D" id="3.20.20.140">
    <property type="entry name" value="Metal-dependent hydrolases"/>
    <property type="match status" value="1"/>
</dbReference>
<dbReference type="InterPro" id="IPR028892">
    <property type="entry name" value="ADE"/>
</dbReference>
<evidence type="ECO:0000256" key="9">
    <source>
        <dbReference type="SAM" id="Phobius"/>
    </source>
</evidence>
<evidence type="ECO:0000256" key="3">
    <source>
        <dbReference type="ARBA" id="ARBA00022723"/>
    </source>
</evidence>
<dbReference type="AlphaFoldDB" id="A0A8H7B0A8"/>
<dbReference type="GO" id="GO:0043103">
    <property type="term" value="P:hypoxanthine salvage"/>
    <property type="evidence" value="ECO:0007669"/>
    <property type="project" value="UniProtKB-UniRule"/>
</dbReference>
<evidence type="ECO:0000256" key="8">
    <source>
        <dbReference type="HAMAP-Rule" id="MF_03145"/>
    </source>
</evidence>
<evidence type="ECO:0000256" key="6">
    <source>
        <dbReference type="ARBA" id="ARBA00023080"/>
    </source>
</evidence>
<dbReference type="InterPro" id="IPR006330">
    <property type="entry name" value="Ado/ade_deaminase"/>
</dbReference>
<dbReference type="Pfam" id="PF00962">
    <property type="entry name" value="A_deaminase"/>
    <property type="match status" value="1"/>
</dbReference>
<keyword evidence="7 8" id="KW-0539">Nucleus</keyword>
<dbReference type="GO" id="GO:0046872">
    <property type="term" value="F:metal ion binding"/>
    <property type="evidence" value="ECO:0007669"/>
    <property type="project" value="UniProtKB-KW"/>
</dbReference>
<reference evidence="11" key="2">
    <citation type="submission" date="2020-08" db="EMBL/GenBank/DDBJ databases">
        <title>Draft Genome Sequence of Cumin Blight Pathogen Alternaria burnsii.</title>
        <authorList>
            <person name="Feng Z."/>
        </authorList>
    </citation>
    <scope>NUCLEOTIDE SEQUENCE</scope>
    <source>
        <strain evidence="11">CBS107.38</strain>
    </source>
</reference>
<keyword evidence="2 8" id="KW-0963">Cytoplasm</keyword>
<evidence type="ECO:0000313" key="12">
    <source>
        <dbReference type="Proteomes" id="UP000596902"/>
    </source>
</evidence>
<feature type="site" description="Important for catalytic activity" evidence="8">
    <location>
        <position position="514"/>
    </location>
</feature>
<dbReference type="Gene3D" id="3.10.490.10">
    <property type="entry name" value="Gamma-glutamyl cyclotransferase-like"/>
    <property type="match status" value="1"/>
</dbReference>
<evidence type="ECO:0000256" key="5">
    <source>
        <dbReference type="ARBA" id="ARBA00022833"/>
    </source>
</evidence>
<dbReference type="NCBIfam" id="TIGR01430">
    <property type="entry name" value="aden_deam"/>
    <property type="match status" value="1"/>
</dbReference>
<dbReference type="EMBL" id="JAAABM010000011">
    <property type="protein sequence ID" value="KAF7674009.1"/>
    <property type="molecule type" value="Genomic_DNA"/>
</dbReference>
<dbReference type="GO" id="GO:0009117">
    <property type="term" value="P:nucleotide metabolic process"/>
    <property type="evidence" value="ECO:0007669"/>
    <property type="project" value="UniProtKB-KW"/>
</dbReference>
<name>A0A8H7B0A8_9PLEO</name>
<accession>A0A8H7B0A8</accession>
<evidence type="ECO:0000313" key="11">
    <source>
        <dbReference type="EMBL" id="KAF7674009.1"/>
    </source>
</evidence>
<comment type="caution">
    <text evidence="8">Lacks conserved residue(s) required for the propagation of feature annotation.</text>
</comment>
<gene>
    <name evidence="8" type="primary">AAH1</name>
    <name evidence="11" type="ORF">GT037_007775</name>
</gene>
<dbReference type="EC" id="3.5.4.2" evidence="8"/>
<dbReference type="Proteomes" id="UP000596902">
    <property type="component" value="Unassembled WGS sequence"/>
</dbReference>
<comment type="similarity">
    <text evidence="8">Belongs to the metallo-dependent hydrolases superfamily. Adenosine and AMP deaminases family. Adenine deaminase type 2 subfamily.</text>
</comment>
<dbReference type="GO" id="GO:0000034">
    <property type="term" value="F:adenine deaminase activity"/>
    <property type="evidence" value="ECO:0007669"/>
    <property type="project" value="UniProtKB-UniRule"/>
</dbReference>
<dbReference type="CDD" id="cd01320">
    <property type="entry name" value="ADA"/>
    <property type="match status" value="1"/>
</dbReference>
<feature type="domain" description="Adenosine deaminase" evidence="10">
    <location>
        <begin position="310"/>
        <end position="622"/>
    </location>
</feature>
<comment type="subcellular location">
    <subcellularLocation>
        <location evidence="8">Cytoplasm</location>
    </subcellularLocation>
    <subcellularLocation>
        <location evidence="8">Nucleus</location>
    </subcellularLocation>
</comment>
<keyword evidence="9" id="KW-1133">Transmembrane helix</keyword>
<dbReference type="PANTHER" id="PTHR43114">
    <property type="entry name" value="ADENINE DEAMINASE"/>
    <property type="match status" value="1"/>
</dbReference>
<dbReference type="PANTHER" id="PTHR43114:SF6">
    <property type="entry name" value="ADENINE DEAMINASE"/>
    <property type="match status" value="1"/>
</dbReference>
<keyword evidence="9" id="KW-0812">Transmembrane</keyword>
<evidence type="ECO:0000259" key="10">
    <source>
        <dbReference type="Pfam" id="PF00962"/>
    </source>
</evidence>
<comment type="catalytic activity">
    <reaction evidence="8">
        <text>adenine + H2O + H(+) = hypoxanthine + NH4(+)</text>
        <dbReference type="Rhea" id="RHEA:23688"/>
        <dbReference type="ChEBI" id="CHEBI:15377"/>
        <dbReference type="ChEBI" id="CHEBI:15378"/>
        <dbReference type="ChEBI" id="CHEBI:16708"/>
        <dbReference type="ChEBI" id="CHEBI:17368"/>
        <dbReference type="ChEBI" id="CHEBI:28938"/>
        <dbReference type="EC" id="3.5.4.2"/>
    </reaction>
</comment>
<feature type="active site" description="Proton donor" evidence="8">
    <location>
        <position position="493"/>
    </location>
</feature>
<dbReference type="InterPro" id="IPR032466">
    <property type="entry name" value="Metal_Hydrolase"/>
</dbReference>
<keyword evidence="3" id="KW-0479">Metal-binding</keyword>
<dbReference type="InterPro" id="IPR006650">
    <property type="entry name" value="A/AMP_deam_AS"/>
</dbReference>
<protein>
    <recommendedName>
        <fullName evidence="8">Adenine deaminase</fullName>
        <shortName evidence="8">ADE</shortName>
        <ecNumber evidence="8">3.5.4.2</ecNumber>
    </recommendedName>
    <alternativeName>
        <fullName evidence="8">Adenine aminohydrolase</fullName>
        <shortName evidence="8">AAH</shortName>
    </alternativeName>
</protein>